<evidence type="ECO:0000313" key="3">
    <source>
        <dbReference type="Proteomes" id="UP001138757"/>
    </source>
</evidence>
<keyword evidence="3" id="KW-1185">Reference proteome</keyword>
<evidence type="ECO:0000313" key="2">
    <source>
        <dbReference type="EMBL" id="MBT2187382.1"/>
    </source>
</evidence>
<feature type="chain" id="PRO_5040973756" evidence="1">
    <location>
        <begin position="25"/>
        <end position="353"/>
    </location>
</feature>
<organism evidence="2 3">
    <name type="scientific">Sphingobium nicotianae</name>
    <dbReference type="NCBI Taxonomy" id="2782607"/>
    <lineage>
        <taxon>Bacteria</taxon>
        <taxon>Pseudomonadati</taxon>
        <taxon>Pseudomonadota</taxon>
        <taxon>Alphaproteobacteria</taxon>
        <taxon>Sphingomonadales</taxon>
        <taxon>Sphingomonadaceae</taxon>
        <taxon>Sphingobium</taxon>
    </lineage>
</organism>
<dbReference type="SUPFAM" id="SSF53474">
    <property type="entry name" value="alpha/beta-Hydrolases"/>
    <property type="match status" value="1"/>
</dbReference>
<dbReference type="Gene3D" id="3.40.50.1820">
    <property type="entry name" value="alpha/beta hydrolase"/>
    <property type="match status" value="1"/>
</dbReference>
<protein>
    <submittedName>
        <fullName evidence="2">Alpha/beta fold hydrolase</fullName>
    </submittedName>
</protein>
<gene>
    <name evidence="2" type="ORF">KK488_10535</name>
</gene>
<keyword evidence="2" id="KW-0378">Hydrolase</keyword>
<proteinExistence type="predicted"/>
<accession>A0A9X1DC25</accession>
<dbReference type="GO" id="GO:0016787">
    <property type="term" value="F:hydrolase activity"/>
    <property type="evidence" value="ECO:0007669"/>
    <property type="project" value="UniProtKB-KW"/>
</dbReference>
<dbReference type="CDD" id="cd12810">
    <property type="entry name" value="Esterase_713_like-3"/>
    <property type="match status" value="1"/>
</dbReference>
<evidence type="ECO:0000256" key="1">
    <source>
        <dbReference type="SAM" id="SignalP"/>
    </source>
</evidence>
<feature type="signal peptide" evidence="1">
    <location>
        <begin position="1"/>
        <end position="24"/>
    </location>
</feature>
<dbReference type="Proteomes" id="UP001138757">
    <property type="component" value="Unassembled WGS sequence"/>
</dbReference>
<dbReference type="RefSeq" id="WP_214623279.1">
    <property type="nucleotide sequence ID" value="NZ_JAHGAW010000006.1"/>
</dbReference>
<name>A0A9X1DC25_9SPHN</name>
<dbReference type="EMBL" id="JAHGAW010000006">
    <property type="protein sequence ID" value="MBT2187382.1"/>
    <property type="molecule type" value="Genomic_DNA"/>
</dbReference>
<dbReference type="AlphaFoldDB" id="A0A9X1DC25"/>
<keyword evidence="1" id="KW-0732">Signal</keyword>
<dbReference type="InterPro" id="IPR029058">
    <property type="entry name" value="AB_hydrolase_fold"/>
</dbReference>
<sequence>MSAKSVSNPLRWGLLGALTLSASAAVYLAPAHGAPKKAVARAEAPIMIKEEGSFAAGGKIIGDDSKSIHCDQGHVEYQIPVNPRKVGLFMWHSSSAHVWQNRWDGGEGYQSIFLRRGFPVFIWDGPRVGRGNMSCEPTTYEPRMGQDQGNWIAWRFGPKPGEWFPGVQFPTKSKEAYDAAMYARYHEYDFAKNAHMEAEAAAKAMDKIGPVVALTNSAGGWRAMLAALKSDNLKGIVAYETAAFVFPEGEGPQGVEGGFGPTHVPLAEFKRLTKIPIQLVWGDYTAQTYWKTNVEISKQFVATINKYGGHAELLMLPDAGLKGNTHIAFADMNNVQVADLLSAFLKKNKLDLR</sequence>
<reference evidence="2" key="1">
    <citation type="submission" date="2021-05" db="EMBL/GenBank/DDBJ databases">
        <title>Genome of Sphingobium sp. strain.</title>
        <authorList>
            <person name="Fan R."/>
        </authorList>
    </citation>
    <scope>NUCLEOTIDE SEQUENCE</scope>
    <source>
        <strain evidence="2">H33</strain>
    </source>
</reference>
<comment type="caution">
    <text evidence="2">The sequence shown here is derived from an EMBL/GenBank/DDBJ whole genome shotgun (WGS) entry which is preliminary data.</text>
</comment>